<keyword evidence="2" id="KW-1185">Reference proteome</keyword>
<accession>A0ABN9TCT8</accession>
<evidence type="ECO:0000313" key="1">
    <source>
        <dbReference type="EMBL" id="CAK0843549.1"/>
    </source>
</evidence>
<dbReference type="EMBL" id="CAUYUJ010014588">
    <property type="protein sequence ID" value="CAK0843549.1"/>
    <property type="molecule type" value="Genomic_DNA"/>
</dbReference>
<evidence type="ECO:0000313" key="2">
    <source>
        <dbReference type="Proteomes" id="UP001189429"/>
    </source>
</evidence>
<organism evidence="1 2">
    <name type="scientific">Prorocentrum cordatum</name>
    <dbReference type="NCBI Taxonomy" id="2364126"/>
    <lineage>
        <taxon>Eukaryota</taxon>
        <taxon>Sar</taxon>
        <taxon>Alveolata</taxon>
        <taxon>Dinophyceae</taxon>
        <taxon>Prorocentrales</taxon>
        <taxon>Prorocentraceae</taxon>
        <taxon>Prorocentrum</taxon>
    </lineage>
</organism>
<gene>
    <name evidence="1" type="ORF">PCOR1329_LOCUS37868</name>
</gene>
<proteinExistence type="predicted"/>
<dbReference type="Proteomes" id="UP001189429">
    <property type="component" value="Unassembled WGS sequence"/>
</dbReference>
<reference evidence="1" key="1">
    <citation type="submission" date="2023-10" db="EMBL/GenBank/DDBJ databases">
        <authorList>
            <person name="Chen Y."/>
            <person name="Shah S."/>
            <person name="Dougan E. K."/>
            <person name="Thang M."/>
            <person name="Chan C."/>
        </authorList>
    </citation>
    <scope>NUCLEOTIDE SEQUENCE [LARGE SCALE GENOMIC DNA]</scope>
</reference>
<evidence type="ECO:0008006" key="3">
    <source>
        <dbReference type="Google" id="ProtNLM"/>
    </source>
</evidence>
<protein>
    <recommendedName>
        <fullName evidence="3">Beta-mannosidase</fullName>
    </recommendedName>
</protein>
<name>A0ABN9TCT8_9DINO</name>
<comment type="caution">
    <text evidence="1">The sequence shown here is derived from an EMBL/GenBank/DDBJ whole genome shotgun (WGS) entry which is preliminary data.</text>
</comment>
<sequence>MFRPASWVCVLDFQPCVDQAELESIGSLISTAEQAELDAATLSCDEWQTKCTSGDLSELITCESQGSVLTLTLQPDVLLPSGRFFRITVPGHNIRYQSADDADMSWTFRTRDSDVDKTVLDERVGVTGVSLVNVVDVLSISPYDKKVGSESNVVTVTIRLDKKIDPYARLLITYPEAYSLIDGAANQGLSVSVAADWPTKTINIVQYNNVIELTSFEEAMPADRDMTLDIILSNPAISPMAVDNIWTFEALSRANSDTFYTLSSHMYVHGFKIFGEFSSATITPTLISPTASNRVNLYFMLKSPLIYTSASYLWVWLPMGWTPNTYVAAGSTTTNWWSELAPAWAVQ</sequence>